<dbReference type="InterPro" id="IPR050194">
    <property type="entry name" value="Glycosyltransferase_grp1"/>
</dbReference>
<dbReference type="Proteomes" id="UP000198694">
    <property type="component" value="Unassembled WGS sequence"/>
</dbReference>
<dbReference type="PANTHER" id="PTHR45947:SF3">
    <property type="entry name" value="SULFOQUINOVOSYL TRANSFERASE SQD2"/>
    <property type="match status" value="1"/>
</dbReference>
<dbReference type="InterPro" id="IPR028098">
    <property type="entry name" value="Glyco_trans_4-like_N"/>
</dbReference>
<dbReference type="STRING" id="407036.SAMN05216243_2009"/>
<feature type="domain" description="Glycosyl transferase family 1" evidence="1">
    <location>
        <begin position="183"/>
        <end position="348"/>
    </location>
</feature>
<dbReference type="EMBL" id="FNFL01000003">
    <property type="protein sequence ID" value="SDK14354.1"/>
    <property type="molecule type" value="Genomic_DNA"/>
</dbReference>
<dbReference type="GO" id="GO:0016757">
    <property type="term" value="F:glycosyltransferase activity"/>
    <property type="evidence" value="ECO:0007669"/>
    <property type="project" value="InterPro"/>
</dbReference>
<sequence length="368" mass="41297">MNRLAKPLNRILVLSTMYPGKNSPTFGIFVRNQVEALRERGFSIDVSAITEPRMTKQHVLKKYAAWLSRILYIYTTKGKSYQLVHAHYIFPSGFFGLWFKRLFGTKLIVTCHGGDLDKMAKKGRFFFNQTKRVLQEADHVIAVGEALKREILETYQVNKTKVAVLNMGVDRHVFCPIAKPAAKREIGLSSSSIPILFTGNIIEAKGLIELLDAYREIKQTFDQAELHLIGAAKQPLFLERIRMKIETENIKDVTIHGAKSQKEIARWMSAAEVFVIPSHMEGFGLVALEAMSCHTPVVGSNVGGLAHLLGDGAGVLVEPQDSASLQAGLERIIRDKRLCSQLIDQGEKKAQDNDQEKLLDQLISIYHR</sequence>
<dbReference type="PANTHER" id="PTHR45947">
    <property type="entry name" value="SULFOQUINOVOSYL TRANSFERASE SQD2"/>
    <property type="match status" value="1"/>
</dbReference>
<feature type="domain" description="Glycosyltransferase subfamily 4-like N-terminal" evidence="2">
    <location>
        <begin position="30"/>
        <end position="171"/>
    </location>
</feature>
<keyword evidence="3" id="KW-0808">Transferase</keyword>
<dbReference type="AlphaFoldDB" id="A0A1G8ZID9"/>
<evidence type="ECO:0000259" key="1">
    <source>
        <dbReference type="Pfam" id="PF00534"/>
    </source>
</evidence>
<proteinExistence type="predicted"/>
<name>A0A1G8ZID9_9BACI</name>
<evidence type="ECO:0000313" key="4">
    <source>
        <dbReference type="Proteomes" id="UP000198694"/>
    </source>
</evidence>
<evidence type="ECO:0000259" key="2">
    <source>
        <dbReference type="Pfam" id="PF13439"/>
    </source>
</evidence>
<dbReference type="SUPFAM" id="SSF53756">
    <property type="entry name" value="UDP-Glycosyltransferase/glycogen phosphorylase"/>
    <property type="match status" value="1"/>
</dbReference>
<dbReference type="RefSeq" id="WP_245690110.1">
    <property type="nucleotide sequence ID" value="NZ_FNFL01000003.1"/>
</dbReference>
<accession>A0A1G8ZID9</accession>
<gene>
    <name evidence="3" type="ORF">SAMN05216243_2009</name>
</gene>
<reference evidence="3 4" key="1">
    <citation type="submission" date="2016-10" db="EMBL/GenBank/DDBJ databases">
        <authorList>
            <person name="de Groot N.N."/>
        </authorList>
    </citation>
    <scope>NUCLEOTIDE SEQUENCE [LARGE SCALE GENOMIC DNA]</scope>
    <source>
        <strain evidence="3 4">CGMCC 1.6502</strain>
    </source>
</reference>
<evidence type="ECO:0000313" key="3">
    <source>
        <dbReference type="EMBL" id="SDK14354.1"/>
    </source>
</evidence>
<dbReference type="InterPro" id="IPR001296">
    <property type="entry name" value="Glyco_trans_1"/>
</dbReference>
<organism evidence="3 4">
    <name type="scientific">Sediminibacillus albus</name>
    <dbReference type="NCBI Taxonomy" id="407036"/>
    <lineage>
        <taxon>Bacteria</taxon>
        <taxon>Bacillati</taxon>
        <taxon>Bacillota</taxon>
        <taxon>Bacilli</taxon>
        <taxon>Bacillales</taxon>
        <taxon>Bacillaceae</taxon>
        <taxon>Sediminibacillus</taxon>
    </lineage>
</organism>
<dbReference type="Pfam" id="PF13439">
    <property type="entry name" value="Glyco_transf_4"/>
    <property type="match status" value="1"/>
</dbReference>
<dbReference type="Pfam" id="PF00534">
    <property type="entry name" value="Glycos_transf_1"/>
    <property type="match status" value="1"/>
</dbReference>
<protein>
    <submittedName>
        <fullName evidence="3">Glycosyltransferase involved in cell wall bisynthesis</fullName>
    </submittedName>
</protein>
<dbReference type="Gene3D" id="3.40.50.2000">
    <property type="entry name" value="Glycogen Phosphorylase B"/>
    <property type="match status" value="2"/>
</dbReference>
<keyword evidence="4" id="KW-1185">Reference proteome</keyword>